<dbReference type="PROSITE" id="PS51918">
    <property type="entry name" value="RADICAL_SAM"/>
    <property type="match status" value="1"/>
</dbReference>
<dbReference type="GO" id="GO:0005506">
    <property type="term" value="F:iron ion binding"/>
    <property type="evidence" value="ECO:0007669"/>
    <property type="project" value="UniProtKB-UniRule"/>
</dbReference>
<proteinExistence type="inferred from homology"/>
<gene>
    <name evidence="9" type="ORF">PM10SUCC1_30040</name>
</gene>
<feature type="binding site" evidence="6">
    <location>
        <position position="302"/>
    </location>
    <ligand>
        <name>[4Fe-4S] cluster</name>
        <dbReference type="ChEBI" id="CHEBI:49883"/>
        <note>4Fe-4S-S-AdoMet</note>
    </ligand>
</feature>
<dbReference type="Pfam" id="PF11842">
    <property type="entry name" value="DUF3362"/>
    <property type="match status" value="1"/>
</dbReference>
<keyword evidence="2 6" id="KW-0949">S-adenosyl-L-methionine</keyword>
<keyword evidence="10" id="KW-1185">Reference proteome</keyword>
<dbReference type="InterPro" id="IPR058240">
    <property type="entry name" value="rSAM_sf"/>
</dbReference>
<protein>
    <submittedName>
        <fullName evidence="9">UPF0313 protein</fullName>
    </submittedName>
</protein>
<dbReference type="PROSITE" id="PS01278">
    <property type="entry name" value="MTTASE_RADICAL"/>
    <property type="match status" value="1"/>
</dbReference>
<feature type="binding site" evidence="6">
    <location>
        <position position="309"/>
    </location>
    <ligand>
        <name>[4Fe-4S] cluster</name>
        <dbReference type="ChEBI" id="CHEBI:49883"/>
        <note>4Fe-4S-S-AdoMet</note>
    </ligand>
</feature>
<keyword evidence="3 6" id="KW-0479">Metal-binding</keyword>
<dbReference type="InterPro" id="IPR007197">
    <property type="entry name" value="rSAM"/>
</dbReference>
<keyword evidence="5 6" id="KW-0411">Iron-sulfur</keyword>
<dbReference type="Pfam" id="PF08497">
    <property type="entry name" value="Radical_SAM_N"/>
    <property type="match status" value="1"/>
</dbReference>
<dbReference type="Proteomes" id="UP001144471">
    <property type="component" value="Unassembled WGS sequence"/>
</dbReference>
<feature type="compositionally biased region" description="Basic and acidic residues" evidence="7">
    <location>
        <begin position="581"/>
        <end position="590"/>
    </location>
</feature>
<dbReference type="NCBIfam" id="TIGR03904">
    <property type="entry name" value="SAM_YgiQ"/>
    <property type="match status" value="1"/>
</dbReference>
<evidence type="ECO:0000256" key="1">
    <source>
        <dbReference type="ARBA" id="ARBA00022485"/>
    </source>
</evidence>
<dbReference type="GO" id="GO:0003824">
    <property type="term" value="F:catalytic activity"/>
    <property type="evidence" value="ECO:0007669"/>
    <property type="project" value="InterPro"/>
</dbReference>
<dbReference type="InterPro" id="IPR022946">
    <property type="entry name" value="UPF0313"/>
</dbReference>
<evidence type="ECO:0000256" key="4">
    <source>
        <dbReference type="ARBA" id="ARBA00023004"/>
    </source>
</evidence>
<accession>A0A9W6GNR2</accession>
<evidence type="ECO:0000256" key="7">
    <source>
        <dbReference type="SAM" id="MobiDB-lite"/>
    </source>
</evidence>
<comment type="cofactor">
    <cofactor evidence="6">
        <name>[4Fe-4S] cluster</name>
        <dbReference type="ChEBI" id="CHEBI:49883"/>
    </cofactor>
    <text evidence="6">Binds 1 [4Fe-4S] cluster. The cluster is coordinated with 3 cysteines and an exchangeable S-adenosyl-L-methionine.</text>
</comment>
<keyword evidence="4 6" id="KW-0408">Iron</keyword>
<reference evidence="9" key="1">
    <citation type="submission" date="2022-12" db="EMBL/GenBank/DDBJ databases">
        <title>Reference genome sequencing for broad-spectrum identification of bacterial and archaeal isolates by mass spectrometry.</title>
        <authorList>
            <person name="Sekiguchi Y."/>
            <person name="Tourlousse D.M."/>
        </authorList>
    </citation>
    <scope>NUCLEOTIDE SEQUENCE</scope>
    <source>
        <strain evidence="9">10succ1</strain>
    </source>
</reference>
<feature type="region of interest" description="Disordered" evidence="7">
    <location>
        <begin position="553"/>
        <end position="618"/>
    </location>
</feature>
<dbReference type="InterPro" id="IPR013704">
    <property type="entry name" value="UPF0313_N"/>
</dbReference>
<dbReference type="PANTHER" id="PTHR32331:SF0">
    <property type="entry name" value="UPF0313 PROTEIN YGIQ"/>
    <property type="match status" value="1"/>
</dbReference>
<evidence type="ECO:0000313" key="10">
    <source>
        <dbReference type="Proteomes" id="UP001144471"/>
    </source>
</evidence>
<organism evidence="9 10">
    <name type="scientific">Propionigenium maris DSM 9537</name>
    <dbReference type="NCBI Taxonomy" id="1123000"/>
    <lineage>
        <taxon>Bacteria</taxon>
        <taxon>Fusobacteriati</taxon>
        <taxon>Fusobacteriota</taxon>
        <taxon>Fusobacteriia</taxon>
        <taxon>Fusobacteriales</taxon>
        <taxon>Fusobacteriaceae</taxon>
        <taxon>Propionigenium</taxon>
    </lineage>
</organism>
<dbReference type="SFLD" id="SFLDG01082">
    <property type="entry name" value="B12-binding_domain_containing"/>
    <property type="match status" value="1"/>
</dbReference>
<dbReference type="SFLD" id="SFLDG01069">
    <property type="entry name" value="UPF0313"/>
    <property type="match status" value="1"/>
</dbReference>
<dbReference type="SMART" id="SM00729">
    <property type="entry name" value="Elp3"/>
    <property type="match status" value="1"/>
</dbReference>
<comment type="similarity">
    <text evidence="6">Belongs to the UPF0313 family.</text>
</comment>
<feature type="domain" description="Radical SAM core" evidence="8">
    <location>
        <begin position="288"/>
        <end position="558"/>
    </location>
</feature>
<dbReference type="SFLD" id="SFLDS00029">
    <property type="entry name" value="Radical_SAM"/>
    <property type="match status" value="1"/>
</dbReference>
<evidence type="ECO:0000256" key="5">
    <source>
        <dbReference type="ARBA" id="ARBA00023014"/>
    </source>
</evidence>
<feature type="compositionally biased region" description="Basic residues" evidence="7">
    <location>
        <begin position="591"/>
        <end position="604"/>
    </location>
</feature>
<dbReference type="SUPFAM" id="SSF102114">
    <property type="entry name" value="Radical SAM enzymes"/>
    <property type="match status" value="1"/>
</dbReference>
<dbReference type="GO" id="GO:0051539">
    <property type="term" value="F:4 iron, 4 sulfur cluster binding"/>
    <property type="evidence" value="ECO:0007669"/>
    <property type="project" value="UniProtKB-KW"/>
</dbReference>
<evidence type="ECO:0000256" key="3">
    <source>
        <dbReference type="ARBA" id="ARBA00022723"/>
    </source>
</evidence>
<dbReference type="InterPro" id="IPR020612">
    <property type="entry name" value="Methylthiotransferase_CS"/>
</dbReference>
<sequence>MFLPTTIEEVNKLGWDALDIILVSGDTYIDSSYNGSAVIGKWLVKHGFRVGIIAQPDIDSSEDITRLGSPELFWGVSAGCVDSMVANYTATKRRRRSDDFTPGGENNRRPDRAVIAYTNLIKRNFKDEKKPIVIGGIEASLRRTVHYDFWSNKLRKSVLFDAKADILSYGMGERSMLELALAMKREEEWRNIRGISYIAKKPRKGYELLPSYTECVESKDKFVEAFEKFYINCDPVTAKGLVQQQDTRYLIQNPPSLTPTQEEMDEIYGMDFEREVHPYYLKQGPVKAMETIRNSITTHRGCYGECNFCAIAVHQGRTISQRSEDSIVREAELITTGDKFKGYISDVGGPTANMYGIECPKKLKAGACKDRRCMYPQTCSAIRPNHSKQISLLKRLNKLEGVKKIFIASGIRYDLIMSDNKCGNLYLEELIKSHISGQMKVAPEHTEDKILSLMGKQGKGVLKSFKDKFYDINERMGKKQFLTYYLIAAHPGCGDKEMADLKKFASQELRLNPEQVQIFTPTPSTYSTLMYYTERDPFTGKKLFVEKDISRKEKQKNKLTAKEERGFGRTFLGRSNGSSKKSSESRDGNNSKRKSGKNTKHSKNAKLSTNNKNRSKKK</sequence>
<dbReference type="InterPro" id="IPR006638">
    <property type="entry name" value="Elp3/MiaA/NifB-like_rSAM"/>
</dbReference>
<dbReference type="Gene3D" id="3.80.30.20">
    <property type="entry name" value="tm_1862 like domain"/>
    <property type="match status" value="1"/>
</dbReference>
<dbReference type="InterPro" id="IPR023404">
    <property type="entry name" value="rSAM_horseshoe"/>
</dbReference>
<dbReference type="HAMAP" id="MF_01251">
    <property type="entry name" value="UPF0313"/>
    <property type="match status" value="1"/>
</dbReference>
<keyword evidence="1 6" id="KW-0004">4Fe-4S</keyword>
<name>A0A9W6GNR2_9FUSO</name>
<evidence type="ECO:0000313" key="9">
    <source>
        <dbReference type="EMBL" id="GLI57490.1"/>
    </source>
</evidence>
<evidence type="ECO:0000256" key="6">
    <source>
        <dbReference type="HAMAP-Rule" id="MF_01251"/>
    </source>
</evidence>
<dbReference type="AlphaFoldDB" id="A0A9W6GNR2"/>
<dbReference type="InterPro" id="IPR024560">
    <property type="entry name" value="UPF0313_C"/>
</dbReference>
<comment type="caution">
    <text evidence="9">The sequence shown here is derived from an EMBL/GenBank/DDBJ whole genome shotgun (WGS) entry which is preliminary data.</text>
</comment>
<dbReference type="PANTHER" id="PTHR32331">
    <property type="entry name" value="UPF0313 PROTEIN YGIQ"/>
    <property type="match status" value="1"/>
</dbReference>
<evidence type="ECO:0000256" key="2">
    <source>
        <dbReference type="ARBA" id="ARBA00022691"/>
    </source>
</evidence>
<feature type="binding site" evidence="6">
    <location>
        <position position="306"/>
    </location>
    <ligand>
        <name>[4Fe-4S] cluster</name>
        <dbReference type="ChEBI" id="CHEBI:49883"/>
        <note>4Fe-4S-S-AdoMet</note>
    </ligand>
</feature>
<evidence type="ECO:0000259" key="8">
    <source>
        <dbReference type="PROSITE" id="PS51918"/>
    </source>
</evidence>
<dbReference type="EMBL" id="BSDY01000019">
    <property type="protein sequence ID" value="GLI57490.1"/>
    <property type="molecule type" value="Genomic_DNA"/>
</dbReference>